<gene>
    <name evidence="1" type="ORF">S01H1_53385</name>
</gene>
<dbReference type="AlphaFoldDB" id="X0WGT1"/>
<organism evidence="1">
    <name type="scientific">marine sediment metagenome</name>
    <dbReference type="NCBI Taxonomy" id="412755"/>
    <lineage>
        <taxon>unclassified sequences</taxon>
        <taxon>metagenomes</taxon>
        <taxon>ecological metagenomes</taxon>
    </lineage>
</organism>
<feature type="non-terminal residue" evidence="1">
    <location>
        <position position="257"/>
    </location>
</feature>
<protein>
    <submittedName>
        <fullName evidence="1">Uncharacterized protein</fullName>
    </submittedName>
</protein>
<name>X0WGT1_9ZZZZ</name>
<accession>X0WGT1</accession>
<proteinExistence type="predicted"/>
<dbReference type="InterPro" id="IPR018247">
    <property type="entry name" value="EF_Hand_1_Ca_BS"/>
</dbReference>
<dbReference type="EMBL" id="BARS01034567">
    <property type="protein sequence ID" value="GAG23733.1"/>
    <property type="molecule type" value="Genomic_DNA"/>
</dbReference>
<reference evidence="1" key="1">
    <citation type="journal article" date="2014" name="Front. Microbiol.">
        <title>High frequency of phylogenetically diverse reductive dehalogenase-homologous genes in deep subseafloor sedimentary metagenomes.</title>
        <authorList>
            <person name="Kawai M."/>
            <person name="Futagami T."/>
            <person name="Toyoda A."/>
            <person name="Takaki Y."/>
            <person name="Nishi S."/>
            <person name="Hori S."/>
            <person name="Arai W."/>
            <person name="Tsubouchi T."/>
            <person name="Morono Y."/>
            <person name="Uchiyama I."/>
            <person name="Ito T."/>
            <person name="Fujiyama A."/>
            <person name="Inagaki F."/>
            <person name="Takami H."/>
        </authorList>
    </citation>
    <scope>NUCLEOTIDE SEQUENCE</scope>
    <source>
        <strain evidence="1">Expedition CK06-06</strain>
    </source>
</reference>
<comment type="caution">
    <text evidence="1">The sequence shown here is derived from an EMBL/GenBank/DDBJ whole genome shotgun (WGS) entry which is preliminary data.</text>
</comment>
<evidence type="ECO:0000313" key="1">
    <source>
        <dbReference type="EMBL" id="GAG23733.1"/>
    </source>
</evidence>
<sequence length="257" mass="26846">MIRTRDFDADGRIDHLEFTFDGSINDAILTGYAGTSKLSPAVDWTVAGYTVVGLNFVSSYAQQTAATTDALTNFTNAALDARDRVVWPITSPDGDNDATLYLMVEEKTVGDTDAKPATDIVGAASAVKDLTMNPLADQTALPSWDYAGPAITQAVMQSTTQLDLTFSEPLNPLQTFSQTSPAAPGNAFTGSFSWLVGTDEASLAATVLNADMMTDADGGTFYRLTTNSTIPAGTVSKIAIAGTAAGSGVQDAVVYAK</sequence>
<dbReference type="PROSITE" id="PS00018">
    <property type="entry name" value="EF_HAND_1"/>
    <property type="match status" value="1"/>
</dbReference>